<dbReference type="PANTHER" id="PTHR12827:SF3">
    <property type="entry name" value="ANAPHASE-PROMOTING COMPLEX SUBUNIT 1"/>
    <property type="match status" value="1"/>
</dbReference>
<dbReference type="Pfam" id="PF12859">
    <property type="entry name" value="ANAPC1"/>
    <property type="match status" value="1"/>
</dbReference>
<dbReference type="InterPro" id="IPR048971">
    <property type="entry name" value="Apc1_3rd"/>
</dbReference>
<dbReference type="Pfam" id="PF21282">
    <property type="entry name" value="APC1_3rd"/>
    <property type="match status" value="1"/>
</dbReference>
<dbReference type="Proteomes" id="UP000095009">
    <property type="component" value="Unassembled WGS sequence"/>
</dbReference>
<evidence type="ECO:0000256" key="3">
    <source>
        <dbReference type="ARBA" id="ARBA00022737"/>
    </source>
</evidence>
<evidence type="ECO:0000256" key="1">
    <source>
        <dbReference type="ARBA" id="ARBA00010547"/>
    </source>
</evidence>
<keyword evidence="3" id="KW-0677">Repeat</keyword>
<dbReference type="GO" id="GO:0060090">
    <property type="term" value="F:molecular adaptor activity"/>
    <property type="evidence" value="ECO:0007669"/>
    <property type="project" value="TreeGrafter"/>
</dbReference>
<dbReference type="InterPro" id="IPR049255">
    <property type="entry name" value="Apc1_N"/>
</dbReference>
<protein>
    <submittedName>
        <fullName evidence="8">Uncharacterized protein</fullName>
    </submittedName>
</protein>
<dbReference type="GO" id="GO:0051301">
    <property type="term" value="P:cell division"/>
    <property type="evidence" value="ECO:0007669"/>
    <property type="project" value="UniProtKB-KW"/>
</dbReference>
<feature type="domain" description="Anaphase-promoting complex subunit 1 N-terminal" evidence="6">
    <location>
        <begin position="36"/>
        <end position="134"/>
    </location>
</feature>
<reference evidence="8 9" key="1">
    <citation type="journal article" date="2016" name="Proc. Natl. Acad. Sci. U.S.A.">
        <title>Comparative genomics of biotechnologically important yeasts.</title>
        <authorList>
            <person name="Riley R."/>
            <person name="Haridas S."/>
            <person name="Wolfe K.H."/>
            <person name="Lopes M.R."/>
            <person name="Hittinger C.T."/>
            <person name="Goeker M."/>
            <person name="Salamov A.A."/>
            <person name="Wisecaver J.H."/>
            <person name="Long T.M."/>
            <person name="Calvey C.H."/>
            <person name="Aerts A.L."/>
            <person name="Barry K.W."/>
            <person name="Choi C."/>
            <person name="Clum A."/>
            <person name="Coughlan A.Y."/>
            <person name="Deshpande S."/>
            <person name="Douglass A.P."/>
            <person name="Hanson S.J."/>
            <person name="Klenk H.-P."/>
            <person name="LaButti K.M."/>
            <person name="Lapidus A."/>
            <person name="Lindquist E.A."/>
            <person name="Lipzen A.M."/>
            <person name="Meier-Kolthoff J.P."/>
            <person name="Ohm R.A."/>
            <person name="Otillar R.P."/>
            <person name="Pangilinan J.L."/>
            <person name="Peng Y."/>
            <person name="Rokas A."/>
            <person name="Rosa C.A."/>
            <person name="Scheuner C."/>
            <person name="Sibirny A.A."/>
            <person name="Slot J.C."/>
            <person name="Stielow J.B."/>
            <person name="Sun H."/>
            <person name="Kurtzman C.P."/>
            <person name="Blackwell M."/>
            <person name="Grigoriev I.V."/>
            <person name="Jeffries T.W."/>
        </authorList>
    </citation>
    <scope>NUCLEOTIDE SEQUENCE [LARGE SCALE GENOMIC DNA]</scope>
    <source>
        <strain evidence="8 9">DSM 6958</strain>
    </source>
</reference>
<dbReference type="InterPro" id="IPR011989">
    <property type="entry name" value="ARM-like"/>
</dbReference>
<evidence type="ECO:0000256" key="2">
    <source>
        <dbReference type="ARBA" id="ARBA00022618"/>
    </source>
</evidence>
<dbReference type="EMBL" id="KV454411">
    <property type="protein sequence ID" value="ODQ64815.1"/>
    <property type="molecule type" value="Genomic_DNA"/>
</dbReference>
<evidence type="ECO:0000256" key="5">
    <source>
        <dbReference type="ARBA" id="ARBA00023306"/>
    </source>
</evidence>
<name>A0A1E3PHC5_9ASCO</name>
<evidence type="ECO:0000313" key="9">
    <source>
        <dbReference type="Proteomes" id="UP000095009"/>
    </source>
</evidence>
<dbReference type="GO" id="GO:0070979">
    <property type="term" value="P:protein K11-linked ubiquitination"/>
    <property type="evidence" value="ECO:0007669"/>
    <property type="project" value="TreeGrafter"/>
</dbReference>
<dbReference type="GO" id="GO:0005680">
    <property type="term" value="C:anaphase-promoting complex"/>
    <property type="evidence" value="ECO:0007669"/>
    <property type="project" value="InterPro"/>
</dbReference>
<keyword evidence="4" id="KW-0498">Mitosis</keyword>
<dbReference type="Gene3D" id="1.25.10.10">
    <property type="entry name" value="Leucine-rich Repeat Variant"/>
    <property type="match status" value="2"/>
</dbReference>
<dbReference type="GO" id="GO:0031145">
    <property type="term" value="P:anaphase-promoting complex-dependent catabolic process"/>
    <property type="evidence" value="ECO:0007669"/>
    <property type="project" value="TreeGrafter"/>
</dbReference>
<accession>A0A1E3PHC5</accession>
<dbReference type="InterPro" id="IPR024990">
    <property type="entry name" value="Apc1"/>
</dbReference>
<proteinExistence type="inferred from homology"/>
<keyword evidence="5" id="KW-0131">Cell cycle</keyword>
<organism evidence="8 9">
    <name type="scientific">Nadsonia fulvescens var. elongata DSM 6958</name>
    <dbReference type="NCBI Taxonomy" id="857566"/>
    <lineage>
        <taxon>Eukaryota</taxon>
        <taxon>Fungi</taxon>
        <taxon>Dikarya</taxon>
        <taxon>Ascomycota</taxon>
        <taxon>Saccharomycotina</taxon>
        <taxon>Dipodascomycetes</taxon>
        <taxon>Dipodascales</taxon>
        <taxon>Dipodascales incertae sedis</taxon>
        <taxon>Nadsonia</taxon>
    </lineage>
</organism>
<dbReference type="STRING" id="857566.A0A1E3PHC5"/>
<feature type="domain" description="Anaphase-promoting complex subunit 1 beta-sandwich" evidence="7">
    <location>
        <begin position="1364"/>
        <end position="1442"/>
    </location>
</feature>
<dbReference type="FunFam" id="1.25.10.10:FF:000435">
    <property type="entry name" value="Ubiquitin ligase subunit"/>
    <property type="match status" value="1"/>
</dbReference>
<sequence>MSFSSNTAKIPTITWLGINNLSLDTTGYRRLVFDNSEEILVSDTSVMWVKGGLLLRKFSYMNKLVISASFARFDSSYNINGNMDETRTRKALVVFLSDTAHVYYEDGASHITNMPFVLSKCFPCEKGLVLERDLLSLNEMNGTHGIQKFFVMIDPILEFGILVSSSTSAISSNEEICYFGDSVSSTLCVTFNRIDSVMTVYHIRYLSRHKNETATARRRSLRRRSSSITQRSYVDEASEIDISIKLERRSSFSRSDNYIALDRIGTPESTNELVKSNGGQQLDMANFRKDLILTKIESFPVSNLEFSNYKFLNISLNDREAILILNKETKEILVLMFDKSSGPVSISKFESSFSITGCAMATIRRNIESDIFYVLILDPDGTLFLYNPFINIKSPTVSLDGIEEEIIDIGDSHLNTVNLITTSGTSIKIDLVLEPKSDSVKKCIDSMQFLLDSYSLELFKFQWAISYYIVKSQDEWSAFIIAFLSCFVDPEFSADLGRPPNKDRLESLGIFVRGANISHFLDAPAWTWVQDRLQTDKWSFQRHLELAYSVRQVFSDIKFDFSEIRQYLVLCLHLVREEYRLDRSSSNIVQHMSIFLTQMAFWCGWDDNWKTYYSKEELRLDKAIIFSSPMPVDDPPNIYASLCSILTHPVVTFITISQITDEDVSVDEQITPRSVHCLKLFEYLSSPNSTLQDLVDLMIELKITKDSLAQFPEGISVPLFEAIAQLQDDTLVSWDAETLDLVQRKDLKKLHFRQRPKPVNAASVKDPVRDMHTIVSSTMDLEYLMAWDGQTEADRIAIAKLIFSEDRRFYEVSKLLQSSKLQSATYNPTPDMNEHEVLKVRQQIGQTVALRTLAIPLGRGPLFFSSRFPLTTEKYPIPRLNFSVLIKPSNVTINQPNDPTNEENMAWGYFHNGVSSGLSISKDAMDINGSWIIFNKPPNLNSQHAGFLLGLGLNGHLKKLEEWHIYNYLGPKHSLTSISLLLGMAASHLGTMDNQLTKVLSVHVAALLPVGSSDLNVPGPVQTAGLVGIGLLYFESQHRRMSEVMLAEIEGRATFGNESLRDESYRLAAGISLGYINLGKGNDLQGLSDMHIVEQLLAMAVSMRDIQVGDTLDKTSAGAIIALGFIYMKTDNVLVAKKLSVSETEQFFDYVRPDLLLLRALCKQIIIWSSIGSSREWVEEQIPTILLNNYRIDKIKALDSDQMAYINILAGICLSMALKHASSSNQEVKSTLIYYIDQLMRICELPVTNYDQSIARVAAINAQDCLALALSTVMAGTGDLETFRRLRALHGRTDKFATYGSFMAAHMAMGILFLGDGQFALSTSNLAIASLIVSFYPIFPALAEDNRSHLQALRHFWVLAAEPRCLVIRDVDSQKPCRIPVMIMTKSGDVINTVAPCLIPELDTIETITTLSEDHFPITLDLNNSKHMQAFQKYQTIFVYRRAVHQSLQNSFEKTLHNIDNLSGSTLPEMNVNGLGDKNPLSKTSSVIKKLSKLEIITKLERPEQALMLPSEFDFPIKDSVIPTAVDLKITLEAMANNSNSIDDLWNIKLLFAFTDRLREGGVLKFLSRSVIDKLKIIIWKTQMKYKNLD</sequence>
<evidence type="ECO:0000256" key="4">
    <source>
        <dbReference type="ARBA" id="ARBA00022776"/>
    </source>
</evidence>
<evidence type="ECO:0000313" key="8">
    <source>
        <dbReference type="EMBL" id="ODQ64815.1"/>
    </source>
</evidence>
<dbReference type="PANTHER" id="PTHR12827">
    <property type="entry name" value="MEIOTIC CHECKPOINT REGULATOR TSG24 FAMILY MEMBER"/>
    <property type="match status" value="1"/>
</dbReference>
<dbReference type="OrthoDB" id="26401at2759"/>
<keyword evidence="9" id="KW-1185">Reference proteome</keyword>
<dbReference type="GO" id="GO:0007091">
    <property type="term" value="P:metaphase/anaphase transition of mitotic cell cycle"/>
    <property type="evidence" value="ECO:0007669"/>
    <property type="project" value="TreeGrafter"/>
</dbReference>
<evidence type="ECO:0000259" key="7">
    <source>
        <dbReference type="Pfam" id="PF21282"/>
    </source>
</evidence>
<keyword evidence="2" id="KW-0132">Cell division</keyword>
<comment type="similarity">
    <text evidence="1">Belongs to the APC1 family.</text>
</comment>
<gene>
    <name evidence="8" type="ORF">NADFUDRAFT_66873</name>
</gene>
<evidence type="ECO:0000259" key="6">
    <source>
        <dbReference type="Pfam" id="PF12859"/>
    </source>
</evidence>